<evidence type="ECO:0000256" key="5">
    <source>
        <dbReference type="SAM" id="Phobius"/>
    </source>
</evidence>
<feature type="transmembrane region" description="Helical" evidence="5">
    <location>
        <begin position="177"/>
        <end position="197"/>
    </location>
</feature>
<keyword evidence="7" id="KW-1185">Reference proteome</keyword>
<evidence type="ECO:0000313" key="6">
    <source>
        <dbReference type="EMBL" id="OAC97835.1"/>
    </source>
</evidence>
<organism evidence="6 7">
    <name type="scientific">Mucor lusitanicus CBS 277.49</name>
    <dbReference type="NCBI Taxonomy" id="747725"/>
    <lineage>
        <taxon>Eukaryota</taxon>
        <taxon>Fungi</taxon>
        <taxon>Fungi incertae sedis</taxon>
        <taxon>Mucoromycota</taxon>
        <taxon>Mucoromycotina</taxon>
        <taxon>Mucoromycetes</taxon>
        <taxon>Mucorales</taxon>
        <taxon>Mucorineae</taxon>
        <taxon>Mucoraceae</taxon>
        <taxon>Mucor</taxon>
    </lineage>
</organism>
<dbReference type="VEuPathDB" id="FungiDB:MUCCIDRAFT_86811"/>
<protein>
    <recommendedName>
        <fullName evidence="8">FAR-17a/AIG1-like protein</fullName>
    </recommendedName>
</protein>
<feature type="transmembrane region" description="Helical" evidence="5">
    <location>
        <begin position="108"/>
        <end position="127"/>
    </location>
</feature>
<dbReference type="Pfam" id="PF04750">
    <property type="entry name" value="Far-17a_AIG1"/>
    <property type="match status" value="1"/>
</dbReference>
<dbReference type="PANTHER" id="PTHR10989:SF16">
    <property type="entry name" value="AT02829P-RELATED"/>
    <property type="match status" value="1"/>
</dbReference>
<evidence type="ECO:0000256" key="1">
    <source>
        <dbReference type="ARBA" id="ARBA00004127"/>
    </source>
</evidence>
<evidence type="ECO:0000256" key="2">
    <source>
        <dbReference type="ARBA" id="ARBA00022692"/>
    </source>
</evidence>
<comment type="subcellular location">
    <subcellularLocation>
        <location evidence="1">Endomembrane system</location>
        <topology evidence="1">Multi-pass membrane protein</topology>
    </subcellularLocation>
</comment>
<keyword evidence="2 5" id="KW-0812">Transmembrane</keyword>
<name>A0A168GME0_MUCCL</name>
<dbReference type="GO" id="GO:0012505">
    <property type="term" value="C:endomembrane system"/>
    <property type="evidence" value="ECO:0007669"/>
    <property type="project" value="UniProtKB-SubCell"/>
</dbReference>
<reference evidence="6 7" key="1">
    <citation type="submission" date="2015-06" db="EMBL/GenBank/DDBJ databases">
        <title>Expansion of signal transduction pathways in fungi by whole-genome duplication.</title>
        <authorList>
            <consortium name="DOE Joint Genome Institute"/>
            <person name="Corrochano L.M."/>
            <person name="Kuo A."/>
            <person name="Marcet-Houben M."/>
            <person name="Polaino S."/>
            <person name="Salamov A."/>
            <person name="Villalobos J.M."/>
            <person name="Alvarez M.I."/>
            <person name="Avalos J."/>
            <person name="Benito E.P."/>
            <person name="Benoit I."/>
            <person name="Burger G."/>
            <person name="Camino L.P."/>
            <person name="Canovas D."/>
            <person name="Cerda-Olmedo E."/>
            <person name="Cheng J.-F."/>
            <person name="Dominguez A."/>
            <person name="Elias M."/>
            <person name="Eslava A.P."/>
            <person name="Glaser F."/>
            <person name="Grimwood J."/>
            <person name="Gutierrez G."/>
            <person name="Heitman J."/>
            <person name="Henrissat B."/>
            <person name="Iturriaga E.A."/>
            <person name="Lang B.F."/>
            <person name="Lavin J.L."/>
            <person name="Lee S."/>
            <person name="Li W."/>
            <person name="Lindquist E."/>
            <person name="Lopez-Garcia S."/>
            <person name="Luque E.M."/>
            <person name="Marcos A.T."/>
            <person name="Martin J."/>
            <person name="Mccluskey K."/>
            <person name="Medina H.R."/>
            <person name="Miralles-Duran A."/>
            <person name="Miyazaki A."/>
            <person name="Munoz-Torres E."/>
            <person name="Oguiza J.A."/>
            <person name="Ohm R."/>
            <person name="Olmedo M."/>
            <person name="Orejas M."/>
            <person name="Ortiz-Castellanos L."/>
            <person name="Pisabarro A.G."/>
            <person name="Rodriguez-Romero J."/>
            <person name="Ruiz-Herrera J."/>
            <person name="Ruiz-Vazquez R."/>
            <person name="Sanz C."/>
            <person name="Schackwitz W."/>
            <person name="Schmutz J."/>
            <person name="Shahriari M."/>
            <person name="Shelest E."/>
            <person name="Silva-Franco F."/>
            <person name="Soanes D."/>
            <person name="Syed K."/>
            <person name="Tagua V.G."/>
            <person name="Talbot N.J."/>
            <person name="Thon M."/>
            <person name="De Vries R.P."/>
            <person name="Wiebenga A."/>
            <person name="Yadav J.S."/>
            <person name="Braun E.L."/>
            <person name="Baker S."/>
            <person name="Garre V."/>
            <person name="Horwitz B."/>
            <person name="Torres-Martinez S."/>
            <person name="Idnurm A."/>
            <person name="Herrera-Estrella A."/>
            <person name="Gabaldon T."/>
            <person name="Grigoriev I.V."/>
        </authorList>
    </citation>
    <scope>NUCLEOTIDE SEQUENCE [LARGE SCALE GENOMIC DNA]</scope>
    <source>
        <strain evidence="6 7">CBS 277.49</strain>
    </source>
</reference>
<feature type="transmembrane region" description="Helical" evidence="5">
    <location>
        <begin position="139"/>
        <end position="157"/>
    </location>
</feature>
<evidence type="ECO:0000256" key="4">
    <source>
        <dbReference type="ARBA" id="ARBA00023136"/>
    </source>
</evidence>
<accession>A0A168GME0</accession>
<evidence type="ECO:0000313" key="7">
    <source>
        <dbReference type="Proteomes" id="UP000077051"/>
    </source>
</evidence>
<dbReference type="OrthoDB" id="1898221at2759"/>
<keyword evidence="4 5" id="KW-0472">Membrane</keyword>
<dbReference type="EMBL" id="AMYB01000012">
    <property type="protein sequence ID" value="OAC97835.1"/>
    <property type="molecule type" value="Genomic_DNA"/>
</dbReference>
<evidence type="ECO:0000256" key="3">
    <source>
        <dbReference type="ARBA" id="ARBA00022989"/>
    </source>
</evidence>
<feature type="transmembrane region" description="Helical" evidence="5">
    <location>
        <begin position="67"/>
        <end position="88"/>
    </location>
</feature>
<keyword evidence="3 5" id="KW-1133">Transmembrane helix</keyword>
<proteinExistence type="predicted"/>
<feature type="transmembrane region" description="Helical" evidence="5">
    <location>
        <begin position="37"/>
        <end position="55"/>
    </location>
</feature>
<sequence length="222" mass="24865">MPSKGLNLLIVAAGLGVNLYGLYGVKFGLPIVGYGGHFQFLTIVGLLVATLSFMARIVNLLTGTLRPVYEALTAIAAPVEGLISALYWPIVLYDKKMLVPDDTVFDLPLILDVSLHLIPTIVCWVDFMVFNTEFKRSPIHILAIYAFTTIYFVWVNICYEHNGYWPYPLLGMFKNDAQRGAFFLGCGWLCSLLYKIIAKGHSMIHPGDKRETVKDLKDKKSQ</sequence>
<dbReference type="Proteomes" id="UP000077051">
    <property type="component" value="Unassembled WGS sequence"/>
</dbReference>
<evidence type="ECO:0008006" key="8">
    <source>
        <dbReference type="Google" id="ProtNLM"/>
    </source>
</evidence>
<dbReference type="AlphaFoldDB" id="A0A168GME0"/>
<dbReference type="InterPro" id="IPR006838">
    <property type="entry name" value="ADTRP_AIG1"/>
</dbReference>
<dbReference type="PANTHER" id="PTHR10989">
    <property type="entry name" value="ANDROGEN-INDUCED PROTEIN 1-RELATED"/>
    <property type="match status" value="1"/>
</dbReference>
<comment type="caution">
    <text evidence="6">The sequence shown here is derived from an EMBL/GenBank/DDBJ whole genome shotgun (WGS) entry which is preliminary data.</text>
</comment>
<gene>
    <name evidence="6" type="ORF">MUCCIDRAFT_86811</name>
</gene>
<dbReference type="GO" id="GO:0016020">
    <property type="term" value="C:membrane"/>
    <property type="evidence" value="ECO:0007669"/>
    <property type="project" value="InterPro"/>
</dbReference>
<feature type="transmembrane region" description="Helical" evidence="5">
    <location>
        <begin position="7"/>
        <end position="25"/>
    </location>
</feature>